<accession>A0A0B5J8I3</accession>
<organism evidence="2">
    <name type="scientific">Eimeria nieschulzi</name>
    <dbReference type="NCBI Taxonomy" id="44416"/>
    <lineage>
        <taxon>Eukaryota</taxon>
        <taxon>Sar</taxon>
        <taxon>Alveolata</taxon>
        <taxon>Apicomplexa</taxon>
        <taxon>Conoidasida</taxon>
        <taxon>Coccidia</taxon>
        <taxon>Eucoccidiorida</taxon>
        <taxon>Eimeriorina</taxon>
        <taxon>Eimeriidae</taxon>
        <taxon>Eimeria</taxon>
    </lineage>
</organism>
<dbReference type="EMBL" id="KM980454">
    <property type="protein sequence ID" value="AJG00894.1"/>
    <property type="molecule type" value="mRNA"/>
</dbReference>
<evidence type="ECO:0000256" key="1">
    <source>
        <dbReference type="SAM" id="SignalP"/>
    </source>
</evidence>
<reference evidence="2" key="1">
    <citation type="submission" date="2014-10" db="EMBL/GenBank/DDBJ databases">
        <title>Two COWP related cysteine rich proteins from Eimeria nieschulzi (Coccidia,Apicomplexa) are expressed during sporulation and involved in the sporocyst wall formation.</title>
        <authorList>
            <person name="Kurth M."/>
        </authorList>
    </citation>
    <scope>NUCLEOTIDE SEQUENCE</scope>
</reference>
<feature type="signal peptide" evidence="1">
    <location>
        <begin position="1"/>
        <end position="19"/>
    </location>
</feature>
<sequence>MKYCMVAITLFCSVSGSRSLEAGDDYATTDGFTEELLRQLKVVPVPPAKCQCQEGYDMRNGSCIRSAEFDPQDVCRSGKMVDGLCVTPAPQVLQCPHDYVTVCKNKDRSESPCCAKEETAEKAARCRDGTDSHDGRCTRILARERVHECPPGHALMSSHGTQCIKQEYGEAAPACVYPDELSPEGDSCLTTIQQGFEYICPDEYECVARSLKKKKKYSPLCSACVKIEKAQPTCGCPEGQDEFNGFCYEAGTYEFCQSRKGLPQKQAPPRKKGYTAVELYEQQPEVNCKPLGHVTCTCDLPFSLQGSGESSTCIHRDLIPAVPICRGQTDENGNCIAQVQKRVLYECAEGFTCDVVNKKGRCNCVRLTAVEPTKRCASGEEREDKCIEIIEEPKILECPQGYSETCCDNICTCTKTTLAVREIHCAPGAVSIQGDCAYVSKPSTSCEGGRLRGEKCIQDFMVPPLCG</sequence>
<evidence type="ECO:0000313" key="2">
    <source>
        <dbReference type="EMBL" id="AJG00894.1"/>
    </source>
</evidence>
<name>A0A0B5J8I3_9EIME</name>
<proteinExistence type="evidence at transcript level"/>
<protein>
    <submittedName>
        <fullName evidence="2">COWP</fullName>
    </submittedName>
</protein>
<keyword evidence="1" id="KW-0732">Signal</keyword>
<dbReference type="AlphaFoldDB" id="A0A0B5J8I3"/>
<feature type="chain" id="PRO_5002104192" evidence="1">
    <location>
        <begin position="20"/>
        <end position="467"/>
    </location>
</feature>